<name>A0A813SHP2_9BILA</name>
<dbReference type="PANTHER" id="PTHR10947:SF0">
    <property type="entry name" value="PHENYLALANINE--TRNA LIGASE BETA SUBUNIT"/>
    <property type="match status" value="1"/>
</dbReference>
<feature type="signal peptide" evidence="1">
    <location>
        <begin position="1"/>
        <end position="15"/>
    </location>
</feature>
<dbReference type="EMBL" id="CAJNOU010000541">
    <property type="protein sequence ID" value="CAF1026811.1"/>
    <property type="molecule type" value="Genomic_DNA"/>
</dbReference>
<dbReference type="GO" id="GO:0004826">
    <property type="term" value="F:phenylalanine-tRNA ligase activity"/>
    <property type="evidence" value="ECO:0007669"/>
    <property type="project" value="InterPro"/>
</dbReference>
<dbReference type="AlphaFoldDB" id="A0A813SHP2"/>
<keyword evidence="1" id="KW-0732">Signal</keyword>
<evidence type="ECO:0000256" key="1">
    <source>
        <dbReference type="SAM" id="SignalP"/>
    </source>
</evidence>
<evidence type="ECO:0000313" key="3">
    <source>
        <dbReference type="EMBL" id="CAF0797177.1"/>
    </source>
</evidence>
<dbReference type="Gene3D" id="3.30.930.10">
    <property type="entry name" value="Bira Bifunctional Protein, Domain 2"/>
    <property type="match status" value="1"/>
</dbReference>
<protein>
    <recommendedName>
        <fullName evidence="2">Phenylalanyl tRNA synthetase beta chain core domain-containing protein</fullName>
    </recommendedName>
</protein>
<reference evidence="3" key="1">
    <citation type="submission" date="2021-02" db="EMBL/GenBank/DDBJ databases">
        <authorList>
            <person name="Nowell W R."/>
        </authorList>
    </citation>
    <scope>NUCLEOTIDE SEQUENCE</scope>
</reference>
<dbReference type="OrthoDB" id="1698572at2759"/>
<dbReference type="Proteomes" id="UP000663889">
    <property type="component" value="Unassembled WGS sequence"/>
</dbReference>
<accession>A0A813SHP2</accession>
<evidence type="ECO:0000313" key="5">
    <source>
        <dbReference type="Proteomes" id="UP000663882"/>
    </source>
</evidence>
<dbReference type="EMBL" id="CAJNOO010000092">
    <property type="protein sequence ID" value="CAF0797177.1"/>
    <property type="molecule type" value="Genomic_DNA"/>
</dbReference>
<dbReference type="Proteomes" id="UP000663882">
    <property type="component" value="Unassembled WGS sequence"/>
</dbReference>
<dbReference type="Pfam" id="PF17759">
    <property type="entry name" value="tRNA_synthFbeta"/>
    <property type="match status" value="1"/>
</dbReference>
<sequence length="105" mass="12189">MITSIFAVTILIVLSFDEEFDQLCFDYGLELNDITDRTSVLLGLLKTIANCQDTTLLIQLFEVSDIILKDFRNERHLCTIYYNHTRDFKTIHGLLDRIMTLVKVS</sequence>
<dbReference type="PANTHER" id="PTHR10947">
    <property type="entry name" value="PHENYLALANYL-TRNA SYNTHETASE BETA CHAIN AND LEUCINE-RICH REPEAT-CONTAINING PROTEIN 47"/>
    <property type="match status" value="1"/>
</dbReference>
<feature type="chain" id="PRO_5035597995" description="Phenylalanyl tRNA synthetase beta chain core domain-containing protein" evidence="1">
    <location>
        <begin position="16"/>
        <end position="105"/>
    </location>
</feature>
<organism evidence="3 5">
    <name type="scientific">Rotaria sordida</name>
    <dbReference type="NCBI Taxonomy" id="392033"/>
    <lineage>
        <taxon>Eukaryota</taxon>
        <taxon>Metazoa</taxon>
        <taxon>Spiralia</taxon>
        <taxon>Gnathifera</taxon>
        <taxon>Rotifera</taxon>
        <taxon>Eurotatoria</taxon>
        <taxon>Bdelloidea</taxon>
        <taxon>Philodinida</taxon>
        <taxon>Philodinidae</taxon>
        <taxon>Rotaria</taxon>
    </lineage>
</organism>
<comment type="caution">
    <text evidence="3">The sequence shown here is derived from an EMBL/GenBank/DDBJ whole genome shotgun (WGS) entry which is preliminary data.</text>
</comment>
<dbReference type="InterPro" id="IPR045864">
    <property type="entry name" value="aa-tRNA-synth_II/BPL/LPL"/>
</dbReference>
<dbReference type="InterPro" id="IPR041616">
    <property type="entry name" value="PheRS_beta_core"/>
</dbReference>
<proteinExistence type="predicted"/>
<evidence type="ECO:0000259" key="2">
    <source>
        <dbReference type="Pfam" id="PF17759"/>
    </source>
</evidence>
<dbReference type="GO" id="GO:0006432">
    <property type="term" value="P:phenylalanyl-tRNA aminoacylation"/>
    <property type="evidence" value="ECO:0007669"/>
    <property type="project" value="InterPro"/>
</dbReference>
<evidence type="ECO:0000313" key="4">
    <source>
        <dbReference type="EMBL" id="CAF1026811.1"/>
    </source>
</evidence>
<dbReference type="GO" id="GO:0009328">
    <property type="term" value="C:phenylalanine-tRNA ligase complex"/>
    <property type="evidence" value="ECO:0007669"/>
    <property type="project" value="TreeGrafter"/>
</dbReference>
<gene>
    <name evidence="3" type="ORF">RFH988_LOCUS3731</name>
    <name evidence="4" type="ORF">SEV965_LOCUS12096</name>
</gene>
<feature type="domain" description="Phenylalanyl tRNA synthetase beta chain core" evidence="2">
    <location>
        <begin position="37"/>
        <end position="104"/>
    </location>
</feature>
<dbReference type="InterPro" id="IPR045060">
    <property type="entry name" value="Phe-tRNA-ligase_IIc_bsu"/>
</dbReference>